<name>X1KJR9_9ZZZZ</name>
<dbReference type="AlphaFoldDB" id="X1KJR9"/>
<evidence type="ECO:0000256" key="5">
    <source>
        <dbReference type="ARBA" id="ARBA00023163"/>
    </source>
</evidence>
<evidence type="ECO:0000256" key="1">
    <source>
        <dbReference type="ARBA" id="ARBA00022741"/>
    </source>
</evidence>
<dbReference type="InterPro" id="IPR025943">
    <property type="entry name" value="Sigma_54_int_dom_ATP-bd_2"/>
</dbReference>
<dbReference type="PROSITE" id="PS00676">
    <property type="entry name" value="SIGMA54_INTERACT_2"/>
    <property type="match status" value="1"/>
</dbReference>
<comment type="caution">
    <text evidence="8">The sequence shown here is derived from an EMBL/GenBank/DDBJ whole genome shotgun (WGS) entry which is preliminary data.</text>
</comment>
<evidence type="ECO:0000259" key="6">
    <source>
        <dbReference type="PROSITE" id="PS50045"/>
    </source>
</evidence>
<keyword evidence="2" id="KW-0067">ATP-binding</keyword>
<reference evidence="8" key="1">
    <citation type="journal article" date="2014" name="Front. Microbiol.">
        <title>High frequency of phylogenetically diverse reductive dehalogenase-homologous genes in deep subseafloor sedimentary metagenomes.</title>
        <authorList>
            <person name="Kawai M."/>
            <person name="Futagami T."/>
            <person name="Toyoda A."/>
            <person name="Takaki Y."/>
            <person name="Nishi S."/>
            <person name="Hori S."/>
            <person name="Arai W."/>
            <person name="Tsubouchi T."/>
            <person name="Morono Y."/>
            <person name="Uchiyama I."/>
            <person name="Ito T."/>
            <person name="Fujiyama A."/>
            <person name="Inagaki F."/>
            <person name="Takami H."/>
        </authorList>
    </citation>
    <scope>NUCLEOTIDE SEQUENCE</scope>
    <source>
        <strain evidence="8">Expedition CK06-06</strain>
    </source>
</reference>
<evidence type="ECO:0000259" key="7">
    <source>
        <dbReference type="PROSITE" id="PS50110"/>
    </source>
</evidence>
<dbReference type="Pfam" id="PF00158">
    <property type="entry name" value="Sigma54_activat"/>
    <property type="match status" value="1"/>
</dbReference>
<dbReference type="InterPro" id="IPR058031">
    <property type="entry name" value="AAA_lid_NorR"/>
</dbReference>
<dbReference type="InterPro" id="IPR011006">
    <property type="entry name" value="CheY-like_superfamily"/>
</dbReference>
<dbReference type="GO" id="GO:0006355">
    <property type="term" value="P:regulation of DNA-templated transcription"/>
    <property type="evidence" value="ECO:0007669"/>
    <property type="project" value="InterPro"/>
</dbReference>
<dbReference type="SUPFAM" id="SSF52172">
    <property type="entry name" value="CheY-like"/>
    <property type="match status" value="1"/>
</dbReference>
<dbReference type="PANTHER" id="PTHR32071">
    <property type="entry name" value="TRANSCRIPTIONAL REGULATORY PROTEIN"/>
    <property type="match status" value="1"/>
</dbReference>
<proteinExistence type="predicted"/>
<dbReference type="SUPFAM" id="SSF46689">
    <property type="entry name" value="Homeodomain-like"/>
    <property type="match status" value="1"/>
</dbReference>
<dbReference type="EMBL" id="BARV01006055">
    <property type="protein sequence ID" value="GAI07302.1"/>
    <property type="molecule type" value="Genomic_DNA"/>
</dbReference>
<dbReference type="Gene3D" id="1.10.8.60">
    <property type="match status" value="1"/>
</dbReference>
<sequence>GFDLLDIVGKDYPQTVVVVITGYGTIESAVKAIKRGAYDYLTKPINDDELRLAVERAIKQQSLMSENVSLRLQLEQKYSLENIISHDYKMAKIFDLIEAIADNKTTILMTGPSGTGKSVLARAIHYHSSRRDKPFIEVSCGALPETLLESELFGHVKGSFTGAVSNKEGKFLAADTGTIFLDEVANASAALQVKLLRVLEDKQFEPVGSNKTETIDTRILLASNRNLAEEVRHGRFREDLFYRINVVTIDLPPLCERVGDVQLLARRFLRLYCTQHNKEKLGITDEAMEYLERYSWPGNIRELENVIERAVLLSKNKFIGPEDLPKSIKQKQSRWQKAYKAMSLKEALAEPEKNLIRQALEANNWNRQKTSKALQINRTTLFKKMKYYNLYAEAERLDLT</sequence>
<dbReference type="Gene3D" id="3.40.50.300">
    <property type="entry name" value="P-loop containing nucleotide triphosphate hydrolases"/>
    <property type="match status" value="1"/>
</dbReference>
<dbReference type="FunFam" id="3.40.50.300:FF:000006">
    <property type="entry name" value="DNA-binding transcriptional regulator NtrC"/>
    <property type="match status" value="1"/>
</dbReference>
<dbReference type="GO" id="GO:0043565">
    <property type="term" value="F:sequence-specific DNA binding"/>
    <property type="evidence" value="ECO:0007669"/>
    <property type="project" value="InterPro"/>
</dbReference>
<dbReference type="SUPFAM" id="SSF52540">
    <property type="entry name" value="P-loop containing nucleoside triphosphate hydrolases"/>
    <property type="match status" value="1"/>
</dbReference>
<keyword evidence="5" id="KW-0804">Transcription</keyword>
<protein>
    <recommendedName>
        <fullName evidence="9">Sigma-54-dependent Fis family transcriptional regulator</fullName>
    </recommendedName>
</protein>
<evidence type="ECO:0000256" key="3">
    <source>
        <dbReference type="ARBA" id="ARBA00023015"/>
    </source>
</evidence>
<dbReference type="PROSITE" id="PS50045">
    <property type="entry name" value="SIGMA54_INTERACT_4"/>
    <property type="match status" value="1"/>
</dbReference>
<dbReference type="InterPro" id="IPR002078">
    <property type="entry name" value="Sigma_54_int"/>
</dbReference>
<organism evidence="8">
    <name type="scientific">marine sediment metagenome</name>
    <dbReference type="NCBI Taxonomy" id="412755"/>
    <lineage>
        <taxon>unclassified sequences</taxon>
        <taxon>metagenomes</taxon>
        <taxon>ecological metagenomes</taxon>
    </lineage>
</organism>
<keyword evidence="4" id="KW-0238">DNA-binding</keyword>
<dbReference type="Pfam" id="PF25601">
    <property type="entry name" value="AAA_lid_14"/>
    <property type="match status" value="1"/>
</dbReference>
<dbReference type="Gene3D" id="3.40.50.2300">
    <property type="match status" value="1"/>
</dbReference>
<evidence type="ECO:0000256" key="2">
    <source>
        <dbReference type="ARBA" id="ARBA00022840"/>
    </source>
</evidence>
<dbReference type="InterPro" id="IPR025944">
    <property type="entry name" value="Sigma_54_int_dom_CS"/>
</dbReference>
<evidence type="ECO:0000313" key="8">
    <source>
        <dbReference type="EMBL" id="GAI07302.1"/>
    </source>
</evidence>
<dbReference type="InterPro" id="IPR001789">
    <property type="entry name" value="Sig_transdc_resp-reg_receiver"/>
</dbReference>
<feature type="domain" description="Sigma-54 factor interaction" evidence="6">
    <location>
        <begin position="83"/>
        <end position="312"/>
    </location>
</feature>
<dbReference type="InterPro" id="IPR003593">
    <property type="entry name" value="AAA+_ATPase"/>
</dbReference>
<keyword evidence="1" id="KW-0547">Nucleotide-binding</keyword>
<dbReference type="Pfam" id="PF02954">
    <property type="entry name" value="HTH_8"/>
    <property type="match status" value="1"/>
</dbReference>
<dbReference type="Pfam" id="PF00072">
    <property type="entry name" value="Response_reg"/>
    <property type="match status" value="1"/>
</dbReference>
<dbReference type="PROSITE" id="PS50110">
    <property type="entry name" value="RESPONSE_REGULATORY"/>
    <property type="match status" value="1"/>
</dbReference>
<dbReference type="InterPro" id="IPR002197">
    <property type="entry name" value="HTH_Fis"/>
</dbReference>
<gene>
    <name evidence="8" type="ORF">S06H3_12363</name>
</gene>
<evidence type="ECO:0000256" key="4">
    <source>
        <dbReference type="ARBA" id="ARBA00023125"/>
    </source>
</evidence>
<dbReference type="PANTHER" id="PTHR32071:SF122">
    <property type="entry name" value="SIGMA FACTOR"/>
    <property type="match status" value="1"/>
</dbReference>
<accession>X1KJR9</accession>
<feature type="non-terminal residue" evidence="8">
    <location>
        <position position="1"/>
    </location>
</feature>
<evidence type="ECO:0008006" key="9">
    <source>
        <dbReference type="Google" id="ProtNLM"/>
    </source>
</evidence>
<feature type="domain" description="Response regulatory" evidence="7">
    <location>
        <begin position="1"/>
        <end position="58"/>
    </location>
</feature>
<keyword evidence="3" id="KW-0805">Transcription regulation</keyword>
<dbReference type="CDD" id="cd00009">
    <property type="entry name" value="AAA"/>
    <property type="match status" value="1"/>
</dbReference>
<dbReference type="PRINTS" id="PR01590">
    <property type="entry name" value="HTHFIS"/>
</dbReference>
<dbReference type="Gene3D" id="1.10.10.60">
    <property type="entry name" value="Homeodomain-like"/>
    <property type="match status" value="1"/>
</dbReference>
<dbReference type="InterPro" id="IPR027417">
    <property type="entry name" value="P-loop_NTPase"/>
</dbReference>
<dbReference type="InterPro" id="IPR009057">
    <property type="entry name" value="Homeodomain-like_sf"/>
</dbReference>
<dbReference type="PROSITE" id="PS00688">
    <property type="entry name" value="SIGMA54_INTERACT_3"/>
    <property type="match status" value="1"/>
</dbReference>
<dbReference type="GO" id="GO:0005524">
    <property type="term" value="F:ATP binding"/>
    <property type="evidence" value="ECO:0007669"/>
    <property type="project" value="UniProtKB-KW"/>
</dbReference>
<dbReference type="GO" id="GO:0000160">
    <property type="term" value="P:phosphorelay signal transduction system"/>
    <property type="evidence" value="ECO:0007669"/>
    <property type="project" value="InterPro"/>
</dbReference>
<dbReference type="SMART" id="SM00382">
    <property type="entry name" value="AAA"/>
    <property type="match status" value="1"/>
</dbReference>